<evidence type="ECO:0000256" key="1">
    <source>
        <dbReference type="ARBA" id="ARBA00006865"/>
    </source>
</evidence>
<name>A0ABW4QNM7_9BACT</name>
<sequence>MRAYYLTQLARYPRAAQPSCWLWLVVLLLAWRPAHAQDTLTYANWRLAQADEFNVASDSAALAARWRFSYPWGRSPGGLETEYYTGQEVNVREGSLRLTAHKLAEPRLYPAGSEVRKLRYTSGMLYGRHTAPDSLRPAPCGTGEGITYGLFEIRCRQPYDVGSFPAFWLFGNPDEVDIFEGGGSLISNNVLLYAHDYWRPGPLEEPNCQCFFFWPKATRFTHGYHRYALSWLPGELIFYFDGVPIRRETRFKPMGCAMAVIANLAMWAWAGPATDALDIDYIRIYHPRQLPAQPFGAEAAQPLKGGIFRFPKATAPAASNPAGEQRWQLSRARTGQVSLFLRDNYNPTCMSNGPLPLAPEWHGPWTIGRQATPIVVTNTDTTAAHWTVLDAQGYPCRAGDWPPGRWPVTAASLGGLAPGAYQVRVQLGRAVRYQALYLLDQPTDSGPTAAWLAPAVAAP</sequence>
<dbReference type="Proteomes" id="UP001597197">
    <property type="component" value="Unassembled WGS sequence"/>
</dbReference>
<evidence type="ECO:0000259" key="2">
    <source>
        <dbReference type="PROSITE" id="PS51762"/>
    </source>
</evidence>
<dbReference type="InterPro" id="IPR013320">
    <property type="entry name" value="ConA-like_dom_sf"/>
</dbReference>
<dbReference type="InterPro" id="IPR000757">
    <property type="entry name" value="Beta-glucanase-like"/>
</dbReference>
<dbReference type="PANTHER" id="PTHR10963">
    <property type="entry name" value="GLYCOSYL HYDROLASE-RELATED"/>
    <property type="match status" value="1"/>
</dbReference>
<evidence type="ECO:0000313" key="4">
    <source>
        <dbReference type="Proteomes" id="UP001597197"/>
    </source>
</evidence>
<proteinExistence type="inferred from homology"/>
<evidence type="ECO:0000313" key="3">
    <source>
        <dbReference type="EMBL" id="MFD1871129.1"/>
    </source>
</evidence>
<dbReference type="InterPro" id="IPR050546">
    <property type="entry name" value="Glycosyl_Hydrlase_16"/>
</dbReference>
<keyword evidence="4" id="KW-1185">Reference proteome</keyword>
<comment type="caution">
    <text evidence="3">The sequence shown here is derived from an EMBL/GenBank/DDBJ whole genome shotgun (WGS) entry which is preliminary data.</text>
</comment>
<dbReference type="EMBL" id="JBHUFD010000001">
    <property type="protein sequence ID" value="MFD1871129.1"/>
    <property type="molecule type" value="Genomic_DNA"/>
</dbReference>
<organism evidence="3 4">
    <name type="scientific">Hymenobacter bucti</name>
    <dbReference type="NCBI Taxonomy" id="1844114"/>
    <lineage>
        <taxon>Bacteria</taxon>
        <taxon>Pseudomonadati</taxon>
        <taxon>Bacteroidota</taxon>
        <taxon>Cytophagia</taxon>
        <taxon>Cytophagales</taxon>
        <taxon>Hymenobacteraceae</taxon>
        <taxon>Hymenobacter</taxon>
    </lineage>
</organism>
<reference evidence="4" key="1">
    <citation type="journal article" date="2019" name="Int. J. Syst. Evol. Microbiol.">
        <title>The Global Catalogue of Microorganisms (GCM) 10K type strain sequencing project: providing services to taxonomists for standard genome sequencing and annotation.</title>
        <authorList>
            <consortium name="The Broad Institute Genomics Platform"/>
            <consortium name="The Broad Institute Genome Sequencing Center for Infectious Disease"/>
            <person name="Wu L."/>
            <person name="Ma J."/>
        </authorList>
    </citation>
    <scope>NUCLEOTIDE SEQUENCE [LARGE SCALE GENOMIC DNA]</scope>
    <source>
        <strain evidence="4">CGMCC 1.15795</strain>
    </source>
</reference>
<dbReference type="SUPFAM" id="SSF49899">
    <property type="entry name" value="Concanavalin A-like lectins/glucanases"/>
    <property type="match status" value="1"/>
</dbReference>
<accession>A0ABW4QNM7</accession>
<dbReference type="PROSITE" id="PS51762">
    <property type="entry name" value="GH16_2"/>
    <property type="match status" value="1"/>
</dbReference>
<dbReference type="CDD" id="cd08023">
    <property type="entry name" value="GH16_laminarinase_like"/>
    <property type="match status" value="1"/>
</dbReference>
<dbReference type="Gene3D" id="2.60.120.200">
    <property type="match status" value="1"/>
</dbReference>
<gene>
    <name evidence="3" type="ORF">ACFSDX_01730</name>
</gene>
<dbReference type="PANTHER" id="PTHR10963:SF55">
    <property type="entry name" value="GLYCOSIDE HYDROLASE FAMILY 16 PROTEIN"/>
    <property type="match status" value="1"/>
</dbReference>
<feature type="domain" description="GH16" evidence="2">
    <location>
        <begin position="35"/>
        <end position="290"/>
    </location>
</feature>
<protein>
    <submittedName>
        <fullName evidence="3">Family 16 glycosylhydrolase</fullName>
    </submittedName>
</protein>
<comment type="similarity">
    <text evidence="1">Belongs to the glycosyl hydrolase 16 family.</text>
</comment>
<dbReference type="RefSeq" id="WP_382311467.1">
    <property type="nucleotide sequence ID" value="NZ_JBHUFD010000001.1"/>
</dbReference>
<dbReference type="Pfam" id="PF00722">
    <property type="entry name" value="Glyco_hydro_16"/>
    <property type="match status" value="1"/>
</dbReference>